<proteinExistence type="predicted"/>
<organism evidence="2 3">
    <name type="scientific">Araneus ventricosus</name>
    <name type="common">Orbweaver spider</name>
    <name type="synonym">Epeira ventricosa</name>
    <dbReference type="NCBI Taxonomy" id="182803"/>
    <lineage>
        <taxon>Eukaryota</taxon>
        <taxon>Metazoa</taxon>
        <taxon>Ecdysozoa</taxon>
        <taxon>Arthropoda</taxon>
        <taxon>Chelicerata</taxon>
        <taxon>Arachnida</taxon>
        <taxon>Araneae</taxon>
        <taxon>Araneomorphae</taxon>
        <taxon>Entelegynae</taxon>
        <taxon>Araneoidea</taxon>
        <taxon>Araneidae</taxon>
        <taxon>Araneus</taxon>
    </lineage>
</organism>
<protein>
    <submittedName>
        <fullName evidence="2">Uncharacterized protein</fullName>
    </submittedName>
</protein>
<dbReference type="AlphaFoldDB" id="A0A4Y2X5H8"/>
<keyword evidence="3" id="KW-1185">Reference proteome</keyword>
<gene>
    <name evidence="2" type="ORF">AVEN_28074_1</name>
</gene>
<name>A0A4Y2X5H8_ARAVE</name>
<dbReference type="Proteomes" id="UP000499080">
    <property type="component" value="Unassembled WGS sequence"/>
</dbReference>
<dbReference type="OrthoDB" id="6436014at2759"/>
<evidence type="ECO:0000313" key="2">
    <source>
        <dbReference type="EMBL" id="GBO43242.1"/>
    </source>
</evidence>
<feature type="signal peptide" evidence="1">
    <location>
        <begin position="1"/>
        <end position="20"/>
    </location>
</feature>
<keyword evidence="1" id="KW-0732">Signal</keyword>
<comment type="caution">
    <text evidence="2">The sequence shown here is derived from an EMBL/GenBank/DDBJ whole genome shotgun (WGS) entry which is preliminary data.</text>
</comment>
<feature type="chain" id="PRO_5021303346" evidence="1">
    <location>
        <begin position="21"/>
        <end position="83"/>
    </location>
</feature>
<evidence type="ECO:0000313" key="3">
    <source>
        <dbReference type="Proteomes" id="UP000499080"/>
    </source>
</evidence>
<evidence type="ECO:0000256" key="1">
    <source>
        <dbReference type="SAM" id="SignalP"/>
    </source>
</evidence>
<accession>A0A4Y2X5H8</accession>
<reference evidence="2 3" key="1">
    <citation type="journal article" date="2019" name="Sci. Rep.">
        <title>Orb-weaving spider Araneus ventricosus genome elucidates the spidroin gene catalogue.</title>
        <authorList>
            <person name="Kono N."/>
            <person name="Nakamura H."/>
            <person name="Ohtoshi R."/>
            <person name="Moran D.A.P."/>
            <person name="Shinohara A."/>
            <person name="Yoshida Y."/>
            <person name="Fujiwara M."/>
            <person name="Mori M."/>
            <person name="Tomita M."/>
            <person name="Arakawa K."/>
        </authorList>
    </citation>
    <scope>NUCLEOTIDE SEQUENCE [LARGE SCALE GENOMIC DNA]</scope>
</reference>
<sequence length="83" mass="8243">MDSLLLLTLTTSLMFTGGQCYSSSMSCSTVNGKTSCESQKSAGNVAGAASSAMTGQGGSYQDASAMTGNTYTGQSASSRTAMG</sequence>
<dbReference type="EMBL" id="BGPR01069616">
    <property type="protein sequence ID" value="GBO43242.1"/>
    <property type="molecule type" value="Genomic_DNA"/>
</dbReference>